<comment type="caution">
    <text evidence="1">The sequence shown here is derived from an EMBL/GenBank/DDBJ whole genome shotgun (WGS) entry which is preliminary data.</text>
</comment>
<name>A0A1F4XKE9_9BACT</name>
<gene>
    <name evidence="1" type="ORF">A2V81_03180</name>
</gene>
<protein>
    <recommendedName>
        <fullName evidence="3">Class I SAM-dependent methyltransferase</fullName>
    </recommendedName>
</protein>
<dbReference type="Gene3D" id="3.40.50.150">
    <property type="entry name" value="Vaccinia Virus protein VP39"/>
    <property type="match status" value="1"/>
</dbReference>
<dbReference type="STRING" id="1817814.A2V81_03180"/>
<accession>A0A1F4XKE9</accession>
<proteinExistence type="predicted"/>
<organism evidence="1 2">
    <name type="scientific">Candidatus Abawacabacteria bacterium RBG_16_42_10</name>
    <dbReference type="NCBI Taxonomy" id="1817814"/>
    <lineage>
        <taxon>Bacteria</taxon>
        <taxon>Candidatus Abawacaibacteriota</taxon>
    </lineage>
</organism>
<evidence type="ECO:0008006" key="3">
    <source>
        <dbReference type="Google" id="ProtNLM"/>
    </source>
</evidence>
<dbReference type="AlphaFoldDB" id="A0A1F4XKE9"/>
<reference evidence="1 2" key="1">
    <citation type="journal article" date="2016" name="Nat. Commun.">
        <title>Thousands of microbial genomes shed light on interconnected biogeochemical processes in an aquifer system.</title>
        <authorList>
            <person name="Anantharaman K."/>
            <person name="Brown C.T."/>
            <person name="Hug L.A."/>
            <person name="Sharon I."/>
            <person name="Castelle C.J."/>
            <person name="Probst A.J."/>
            <person name="Thomas B.C."/>
            <person name="Singh A."/>
            <person name="Wilkins M.J."/>
            <person name="Karaoz U."/>
            <person name="Brodie E.L."/>
            <person name="Williams K.H."/>
            <person name="Hubbard S.S."/>
            <person name="Banfield J.F."/>
        </authorList>
    </citation>
    <scope>NUCLEOTIDE SEQUENCE [LARGE SCALE GENOMIC DNA]</scope>
</reference>
<dbReference type="Proteomes" id="UP000177614">
    <property type="component" value="Unassembled WGS sequence"/>
</dbReference>
<evidence type="ECO:0000313" key="1">
    <source>
        <dbReference type="EMBL" id="OGC82126.1"/>
    </source>
</evidence>
<sequence length="282" mass="31540">MALLLHSMFEFWPIIEKILKLSDAKLVTEIGSENATTTKALCDWAVLDKACRIISVDVKPDEQLLALAKDFKQLKVLAKSSLEVLPELPVQDIYLIDGDHNYYTVYSELQKIHEKSVAHGHPVIIILHDVGWPCARRDLYYYPSLIPESFRQPFSFDMGITLDNSGLISGGFRGESAFACAEKEGGPRNGILTAIEDFMGQNPVYEFDKIDAVFGLGIMISDQHPVKVLVTDCITSYSGNFLLSTLERNRLELFLRVIALQDEVLELKKSQDSSISPSTPSQ</sequence>
<dbReference type="InterPro" id="IPR029063">
    <property type="entry name" value="SAM-dependent_MTases_sf"/>
</dbReference>
<evidence type="ECO:0000313" key="2">
    <source>
        <dbReference type="Proteomes" id="UP000177614"/>
    </source>
</evidence>
<dbReference type="EMBL" id="MEWR01000011">
    <property type="protein sequence ID" value="OGC82126.1"/>
    <property type="molecule type" value="Genomic_DNA"/>
</dbReference>